<evidence type="ECO:0000313" key="2">
    <source>
        <dbReference type="EMBL" id="EAQ85075.1"/>
    </source>
</evidence>
<feature type="compositionally biased region" description="Basic and acidic residues" evidence="1">
    <location>
        <begin position="116"/>
        <end position="125"/>
    </location>
</feature>
<protein>
    <submittedName>
        <fullName evidence="2">Uncharacterized protein</fullName>
    </submittedName>
</protein>
<dbReference type="AlphaFoldDB" id="Q2GSG5"/>
<feature type="region of interest" description="Disordered" evidence="1">
    <location>
        <begin position="115"/>
        <end position="158"/>
    </location>
</feature>
<organism evidence="2 3">
    <name type="scientific">Chaetomium globosum (strain ATCC 6205 / CBS 148.51 / DSM 1962 / NBRC 6347 / NRRL 1970)</name>
    <name type="common">Soil fungus</name>
    <dbReference type="NCBI Taxonomy" id="306901"/>
    <lineage>
        <taxon>Eukaryota</taxon>
        <taxon>Fungi</taxon>
        <taxon>Dikarya</taxon>
        <taxon>Ascomycota</taxon>
        <taxon>Pezizomycotina</taxon>
        <taxon>Sordariomycetes</taxon>
        <taxon>Sordariomycetidae</taxon>
        <taxon>Sordariales</taxon>
        <taxon>Chaetomiaceae</taxon>
        <taxon>Chaetomium</taxon>
    </lineage>
</organism>
<evidence type="ECO:0000256" key="1">
    <source>
        <dbReference type="SAM" id="MobiDB-lite"/>
    </source>
</evidence>
<dbReference type="VEuPathDB" id="FungiDB:CHGG_09089"/>
<dbReference type="EMBL" id="CH408034">
    <property type="protein sequence ID" value="EAQ85075.1"/>
    <property type="molecule type" value="Genomic_DNA"/>
</dbReference>
<feature type="compositionally biased region" description="Basic and acidic residues" evidence="1">
    <location>
        <begin position="190"/>
        <end position="200"/>
    </location>
</feature>
<feature type="compositionally biased region" description="Basic and acidic residues" evidence="1">
    <location>
        <begin position="148"/>
        <end position="158"/>
    </location>
</feature>
<keyword evidence="3" id="KW-1185">Reference proteome</keyword>
<feature type="compositionally biased region" description="Basic and acidic residues" evidence="1">
    <location>
        <begin position="208"/>
        <end position="223"/>
    </location>
</feature>
<dbReference type="RefSeq" id="XP_001227016.1">
    <property type="nucleotide sequence ID" value="XM_001227015.1"/>
</dbReference>
<dbReference type="Proteomes" id="UP000001056">
    <property type="component" value="Unassembled WGS sequence"/>
</dbReference>
<dbReference type="HOGENOM" id="CLU_1209696_0_0_1"/>
<reference evidence="3" key="1">
    <citation type="journal article" date="2015" name="Genome Announc.">
        <title>Draft genome sequence of the cellulolytic fungus Chaetomium globosum.</title>
        <authorList>
            <person name="Cuomo C.A."/>
            <person name="Untereiner W.A."/>
            <person name="Ma L.-J."/>
            <person name="Grabherr M."/>
            <person name="Birren B.W."/>
        </authorList>
    </citation>
    <scope>NUCLEOTIDE SEQUENCE [LARGE SCALE GENOMIC DNA]</scope>
    <source>
        <strain evidence="3">ATCC 6205 / CBS 148.51 / DSM 1962 / NBRC 6347 / NRRL 1970</strain>
    </source>
</reference>
<accession>Q2GSG5</accession>
<dbReference type="InParanoid" id="Q2GSG5"/>
<dbReference type="GeneID" id="4395596"/>
<sequence>MGGPEIPQTGGFGEKVECRRARVWLNLPQVSDTRSGHHRLPFGKHPEAPAAWSVGFPDPAAAEADLPAPNYGVCIAALEGSKTRAIGPCEFADLSEARDASFLSPWERWRTIGQFHDQRDGDPHGRSGAIDVMASRGQGQGRVSVSGKEQRDHDKDVERYPQDAVNLRADPVFYKLSLQVPHTRPVHPHGRLEQAEHPEGRLLGLGGRRQEETGCRDPQDGHEQTGMPH</sequence>
<name>Q2GSG5_CHAGB</name>
<proteinExistence type="predicted"/>
<gene>
    <name evidence="2" type="ORF">CHGG_09089</name>
</gene>
<feature type="region of interest" description="Disordered" evidence="1">
    <location>
        <begin position="184"/>
        <end position="229"/>
    </location>
</feature>
<evidence type="ECO:0000313" key="3">
    <source>
        <dbReference type="Proteomes" id="UP000001056"/>
    </source>
</evidence>